<dbReference type="PANTHER" id="PTHR37049">
    <property type="entry name" value="PEPTIDASE S41 FAMILY PROTEIN"/>
    <property type="match status" value="1"/>
</dbReference>
<name>A0ABQ0DNR8_9EUKA</name>
<sequence length="136" mass="16169">MLIQRKISAIGKQKKEELNENNKCRITEYLSIEYERFIIFIIFSLSKQCNEFEQYLYIIDTVDSAFECIESIQTTEDENTIIINDLKYYLESYILKDILKNPPQPSFSDSYYEKVDIDSKLDKINTKTTSMNFIQK</sequence>
<evidence type="ECO:0000313" key="2">
    <source>
        <dbReference type="Proteomes" id="UP001628156"/>
    </source>
</evidence>
<protein>
    <submittedName>
        <fullName evidence="1">Uncharacterized protein</fullName>
    </submittedName>
</protein>
<evidence type="ECO:0000313" key="1">
    <source>
        <dbReference type="EMBL" id="GAB1224388.1"/>
    </source>
</evidence>
<dbReference type="InterPro" id="IPR052766">
    <property type="entry name" value="S41A_metabolite_peptidase"/>
</dbReference>
<comment type="caution">
    <text evidence="1">The sequence shown here is derived from an EMBL/GenBank/DDBJ whole genome shotgun (WGS) entry which is preliminary data.</text>
</comment>
<gene>
    <name evidence="1" type="ORF">ENUP19_0198G0007</name>
</gene>
<dbReference type="Proteomes" id="UP001628156">
    <property type="component" value="Unassembled WGS sequence"/>
</dbReference>
<dbReference type="PANTHER" id="PTHR37049:SF4">
    <property type="entry name" value="RHODANESE DOMAIN-CONTAINING PROTEIN"/>
    <property type="match status" value="1"/>
</dbReference>
<organism evidence="1 2">
    <name type="scientific">Entamoeba nuttalli</name>
    <dbReference type="NCBI Taxonomy" id="412467"/>
    <lineage>
        <taxon>Eukaryota</taxon>
        <taxon>Amoebozoa</taxon>
        <taxon>Evosea</taxon>
        <taxon>Archamoebae</taxon>
        <taxon>Mastigamoebida</taxon>
        <taxon>Entamoebidae</taxon>
        <taxon>Entamoeba</taxon>
    </lineage>
</organism>
<accession>A0ABQ0DNR8</accession>
<keyword evidence="2" id="KW-1185">Reference proteome</keyword>
<proteinExistence type="predicted"/>
<dbReference type="EMBL" id="BAAFRS010000198">
    <property type="protein sequence ID" value="GAB1224388.1"/>
    <property type="molecule type" value="Genomic_DNA"/>
</dbReference>
<reference evidence="1 2" key="1">
    <citation type="journal article" date="2019" name="PLoS Negl. Trop. Dis.">
        <title>Whole genome sequencing of Entamoeba nuttalli reveals mammalian host-related molecular signatures and a novel octapeptide-repeat surface protein.</title>
        <authorList>
            <person name="Tanaka M."/>
            <person name="Makiuchi T."/>
            <person name="Komiyama T."/>
            <person name="Shiina T."/>
            <person name="Osaki K."/>
            <person name="Tachibana H."/>
        </authorList>
    </citation>
    <scope>NUCLEOTIDE SEQUENCE [LARGE SCALE GENOMIC DNA]</scope>
    <source>
        <strain evidence="1 2">P19-061405</strain>
    </source>
</reference>